<dbReference type="Proteomes" id="UP001211907">
    <property type="component" value="Unassembled WGS sequence"/>
</dbReference>
<evidence type="ECO:0000259" key="2">
    <source>
        <dbReference type="Pfam" id="PF08550"/>
    </source>
</evidence>
<evidence type="ECO:0000313" key="3">
    <source>
        <dbReference type="EMBL" id="KAJ3118054.1"/>
    </source>
</evidence>
<proteinExistence type="predicted"/>
<name>A0AAD5SZR2_9FUNG</name>
<protein>
    <recommendedName>
        <fullName evidence="2">Nitrogen regulatory protein areA GATA-like domain-containing protein</fullName>
    </recommendedName>
</protein>
<dbReference type="InterPro" id="IPR013860">
    <property type="entry name" value="AreA_GATA"/>
</dbReference>
<sequence length="260" mass="27523">MASAVLRASGSSVGEKSVAIAVWATQQPAVSATSTATGYWNSAKPSAYTTLIPSTPFADSAYLRTQAGGREAVSPAIVTPVQVAPHNKKAVYKMLFDNHLHSSLLSTAHHSQAALSAEVRGASVHTNSSNINKSGSNEPSHVASSPASPSPSVPWSNAATQPVAPTFPSNSASVASLSTTATGPALSPLNEVEEDSKRYLTLAKLLAERTKDPLDSQDVWKLCTRAKHAIEGGERLENLSWRLFEMSLSKERKAKRDESM</sequence>
<keyword evidence="4" id="KW-1185">Reference proteome</keyword>
<accession>A0AAD5SZR2</accession>
<reference evidence="3" key="1">
    <citation type="submission" date="2020-05" db="EMBL/GenBank/DDBJ databases">
        <title>Phylogenomic resolution of chytrid fungi.</title>
        <authorList>
            <person name="Stajich J.E."/>
            <person name="Amses K."/>
            <person name="Simmons R."/>
            <person name="Seto K."/>
            <person name="Myers J."/>
            <person name="Bonds A."/>
            <person name="Quandt C.A."/>
            <person name="Barry K."/>
            <person name="Liu P."/>
            <person name="Grigoriev I."/>
            <person name="Longcore J.E."/>
            <person name="James T.Y."/>
        </authorList>
    </citation>
    <scope>NUCLEOTIDE SEQUENCE</scope>
    <source>
        <strain evidence="3">JEL0513</strain>
    </source>
</reference>
<evidence type="ECO:0000313" key="4">
    <source>
        <dbReference type="Proteomes" id="UP001211907"/>
    </source>
</evidence>
<feature type="region of interest" description="Disordered" evidence="1">
    <location>
        <begin position="116"/>
        <end position="175"/>
    </location>
</feature>
<feature type="compositionally biased region" description="Polar residues" evidence="1">
    <location>
        <begin position="124"/>
        <end position="138"/>
    </location>
</feature>
<dbReference type="Pfam" id="PF08550">
    <property type="entry name" value="GATA_AreA"/>
    <property type="match status" value="1"/>
</dbReference>
<dbReference type="AlphaFoldDB" id="A0AAD5SZR2"/>
<comment type="caution">
    <text evidence="3">The sequence shown here is derived from an EMBL/GenBank/DDBJ whole genome shotgun (WGS) entry which is preliminary data.</text>
</comment>
<dbReference type="EMBL" id="JADGJH010001139">
    <property type="protein sequence ID" value="KAJ3118054.1"/>
    <property type="molecule type" value="Genomic_DNA"/>
</dbReference>
<organism evidence="3 4">
    <name type="scientific">Physocladia obscura</name>
    <dbReference type="NCBI Taxonomy" id="109957"/>
    <lineage>
        <taxon>Eukaryota</taxon>
        <taxon>Fungi</taxon>
        <taxon>Fungi incertae sedis</taxon>
        <taxon>Chytridiomycota</taxon>
        <taxon>Chytridiomycota incertae sedis</taxon>
        <taxon>Chytridiomycetes</taxon>
        <taxon>Chytridiales</taxon>
        <taxon>Chytriomycetaceae</taxon>
        <taxon>Physocladia</taxon>
    </lineage>
</organism>
<feature type="domain" description="Nitrogen regulatory protein areA GATA-like" evidence="2">
    <location>
        <begin position="219"/>
        <end position="243"/>
    </location>
</feature>
<evidence type="ECO:0000256" key="1">
    <source>
        <dbReference type="SAM" id="MobiDB-lite"/>
    </source>
</evidence>
<gene>
    <name evidence="3" type="ORF">HK100_000682</name>
</gene>